<feature type="non-terminal residue" evidence="3">
    <location>
        <position position="1"/>
    </location>
</feature>
<proteinExistence type="predicted"/>
<keyword evidence="2" id="KW-1185">Reference proteome</keyword>
<feature type="region of interest" description="Disordered" evidence="1">
    <location>
        <begin position="16"/>
        <end position="41"/>
    </location>
</feature>
<reference evidence="3" key="3">
    <citation type="submission" date="2025-08" db="UniProtKB">
        <authorList>
            <consortium name="RefSeq"/>
        </authorList>
    </citation>
    <scope>IDENTIFICATION</scope>
    <source>
        <strain evidence="3">NI907</strain>
    </source>
</reference>
<dbReference type="KEGG" id="pgri:PgNI_00373"/>
<organism evidence="2 3">
    <name type="scientific">Pyricularia grisea</name>
    <name type="common">Crabgrass-specific blast fungus</name>
    <name type="synonym">Magnaporthe grisea</name>
    <dbReference type="NCBI Taxonomy" id="148305"/>
    <lineage>
        <taxon>Eukaryota</taxon>
        <taxon>Fungi</taxon>
        <taxon>Dikarya</taxon>
        <taxon>Ascomycota</taxon>
        <taxon>Pezizomycotina</taxon>
        <taxon>Sordariomycetes</taxon>
        <taxon>Sordariomycetidae</taxon>
        <taxon>Magnaporthales</taxon>
        <taxon>Pyriculariaceae</taxon>
        <taxon>Pyricularia</taxon>
    </lineage>
</organism>
<protein>
    <submittedName>
        <fullName evidence="3">Uncharacterized protein</fullName>
    </submittedName>
</protein>
<evidence type="ECO:0000256" key="1">
    <source>
        <dbReference type="SAM" id="MobiDB-lite"/>
    </source>
</evidence>
<evidence type="ECO:0000313" key="3">
    <source>
        <dbReference type="RefSeq" id="XP_030987353.1"/>
    </source>
</evidence>
<evidence type="ECO:0000313" key="2">
    <source>
        <dbReference type="Proteomes" id="UP000515153"/>
    </source>
</evidence>
<reference evidence="3" key="1">
    <citation type="journal article" date="2019" name="Mol. Biol. Evol.">
        <title>Blast fungal genomes show frequent chromosomal changes, gene gains and losses, and effector gene turnover.</title>
        <authorList>
            <person name="Gomez Luciano L.B."/>
            <person name="Jason Tsai I."/>
            <person name="Chuma I."/>
            <person name="Tosa Y."/>
            <person name="Chen Y.H."/>
            <person name="Li J.Y."/>
            <person name="Li M.Y."/>
            <person name="Jade Lu M.Y."/>
            <person name="Nakayashiki H."/>
            <person name="Li W.H."/>
        </authorList>
    </citation>
    <scope>NUCLEOTIDE SEQUENCE</scope>
    <source>
        <strain evidence="3">NI907</strain>
    </source>
</reference>
<dbReference type="GeneID" id="41955368"/>
<reference evidence="3" key="2">
    <citation type="submission" date="2019-10" db="EMBL/GenBank/DDBJ databases">
        <authorList>
            <consortium name="NCBI Genome Project"/>
        </authorList>
    </citation>
    <scope>NUCLEOTIDE SEQUENCE</scope>
    <source>
        <strain evidence="3">NI907</strain>
    </source>
</reference>
<dbReference type="AlphaFoldDB" id="A0A6P8BJ45"/>
<gene>
    <name evidence="3" type="ORF">PgNI_00373</name>
</gene>
<dbReference type="Proteomes" id="UP000515153">
    <property type="component" value="Unplaced"/>
</dbReference>
<dbReference type="RefSeq" id="XP_030987353.1">
    <property type="nucleotide sequence ID" value="XM_031120454.1"/>
</dbReference>
<sequence length="77" mass="8872">ECRNCVVGLQESKKNETVHLPNGGDPHPPWRDRVGGRKPKRGENLMVRQPARNPIEWLAFVAPVRIHNLENLQETRE</sequence>
<name>A0A6P8BJ45_PYRGI</name>
<accession>A0A6P8BJ45</accession>